<evidence type="ECO:0000256" key="2">
    <source>
        <dbReference type="ARBA" id="ARBA00022690"/>
    </source>
</evidence>
<protein>
    <submittedName>
        <fullName evidence="4">Uncharacterized protein</fullName>
    </submittedName>
</protein>
<dbReference type="InterPro" id="IPR036354">
    <property type="entry name" value="Prot_inh_pot1_sf"/>
</dbReference>
<name>A0A835Z4A5_9STRA</name>
<dbReference type="AlphaFoldDB" id="A0A835Z4A5"/>
<dbReference type="Proteomes" id="UP000664859">
    <property type="component" value="Unassembled WGS sequence"/>
</dbReference>
<organism evidence="4 5">
    <name type="scientific">Tribonema minus</name>
    <dbReference type="NCBI Taxonomy" id="303371"/>
    <lineage>
        <taxon>Eukaryota</taxon>
        <taxon>Sar</taxon>
        <taxon>Stramenopiles</taxon>
        <taxon>Ochrophyta</taxon>
        <taxon>PX clade</taxon>
        <taxon>Xanthophyceae</taxon>
        <taxon>Tribonematales</taxon>
        <taxon>Tribonemataceae</taxon>
        <taxon>Tribonema</taxon>
    </lineage>
</organism>
<dbReference type="Gene3D" id="3.30.10.10">
    <property type="entry name" value="Trypsin Inhibitor V, subunit A"/>
    <property type="match status" value="1"/>
</dbReference>
<dbReference type="Pfam" id="PF00280">
    <property type="entry name" value="potato_inhibit"/>
    <property type="match status" value="1"/>
</dbReference>
<dbReference type="SUPFAM" id="SSF54654">
    <property type="entry name" value="CI-2 family of serine protease inhibitors"/>
    <property type="match status" value="1"/>
</dbReference>
<evidence type="ECO:0000313" key="4">
    <source>
        <dbReference type="EMBL" id="KAG5186981.1"/>
    </source>
</evidence>
<evidence type="ECO:0000256" key="1">
    <source>
        <dbReference type="ARBA" id="ARBA00008210"/>
    </source>
</evidence>
<comment type="similarity">
    <text evidence="1">Belongs to the protease inhibitor I13 (potato type I serine protease inhibitor) family.</text>
</comment>
<keyword evidence="5" id="KW-1185">Reference proteome</keyword>
<keyword evidence="2" id="KW-0646">Protease inhibitor</keyword>
<comment type="caution">
    <text evidence="4">The sequence shown here is derived from an EMBL/GenBank/DDBJ whole genome shotgun (WGS) entry which is preliminary data.</text>
</comment>
<keyword evidence="3" id="KW-0722">Serine protease inhibitor</keyword>
<dbReference type="GO" id="GO:0004867">
    <property type="term" value="F:serine-type endopeptidase inhibitor activity"/>
    <property type="evidence" value="ECO:0007669"/>
    <property type="project" value="UniProtKB-KW"/>
</dbReference>
<dbReference type="GO" id="GO:0009611">
    <property type="term" value="P:response to wounding"/>
    <property type="evidence" value="ECO:0007669"/>
    <property type="project" value="InterPro"/>
</dbReference>
<dbReference type="InterPro" id="IPR000864">
    <property type="entry name" value="Prot_inh_pot1"/>
</dbReference>
<evidence type="ECO:0000313" key="5">
    <source>
        <dbReference type="Proteomes" id="UP000664859"/>
    </source>
</evidence>
<proteinExistence type="inferred from homology"/>
<dbReference type="OrthoDB" id="10013825at2759"/>
<accession>A0A835Z4A5</accession>
<sequence length="94" mass="10550">MSDLEATSCHFNLNMSDVKREWPELFGQDIEAAKATIEKELKAAGCDAPIVEIRDAFSDDPNAPIPVPLIYNPNMVWAFCNADTKKFVKAQRFC</sequence>
<dbReference type="EMBL" id="JAFCMP010000099">
    <property type="protein sequence ID" value="KAG5186981.1"/>
    <property type="molecule type" value="Genomic_DNA"/>
</dbReference>
<reference evidence="4" key="1">
    <citation type="submission" date="2021-02" db="EMBL/GenBank/DDBJ databases">
        <title>First Annotated Genome of the Yellow-green Alga Tribonema minus.</title>
        <authorList>
            <person name="Mahan K.M."/>
        </authorList>
    </citation>
    <scope>NUCLEOTIDE SEQUENCE</scope>
    <source>
        <strain evidence="4">UTEX B ZZ1240</strain>
    </source>
</reference>
<gene>
    <name evidence="4" type="ORF">JKP88DRAFT_288429</name>
</gene>
<evidence type="ECO:0000256" key="3">
    <source>
        <dbReference type="ARBA" id="ARBA00022900"/>
    </source>
</evidence>